<keyword evidence="1" id="KW-0812">Transmembrane</keyword>
<evidence type="ECO:0000256" key="1">
    <source>
        <dbReference type="SAM" id="Phobius"/>
    </source>
</evidence>
<evidence type="ECO:0000313" key="3">
    <source>
        <dbReference type="Proteomes" id="UP000050874"/>
    </source>
</evidence>
<gene>
    <name evidence="2" type="ORF">ABR63_03145</name>
</gene>
<dbReference type="AlphaFoldDB" id="A0A0R2PTK8"/>
<dbReference type="InterPro" id="IPR007060">
    <property type="entry name" value="FtsL/DivIC"/>
</dbReference>
<name>A0A0R2PTK8_9GAMM</name>
<dbReference type="EMBL" id="LIAV01000001">
    <property type="protein sequence ID" value="KRO41432.1"/>
    <property type="molecule type" value="Genomic_DNA"/>
</dbReference>
<evidence type="ECO:0000313" key="2">
    <source>
        <dbReference type="EMBL" id="KRO41432.1"/>
    </source>
</evidence>
<comment type="caution">
    <text evidence="2">The sequence shown here is derived from an EMBL/GenBank/DDBJ whole genome shotgun (WGS) entry which is preliminary data.</text>
</comment>
<proteinExistence type="predicted"/>
<evidence type="ECO:0008006" key="4">
    <source>
        <dbReference type="Google" id="ProtNLM"/>
    </source>
</evidence>
<keyword evidence="1" id="KW-1133">Transmembrane helix</keyword>
<sequence>MFLAKILIGLFLTLVTITFYSLYFGGDSKQTYLDIHAENQLLIESNADLSKQNNLLELEIQSKQQNDMHAEKFAREQLNLIYKDEDFLSFETKKPNAPQ</sequence>
<protein>
    <recommendedName>
        <fullName evidence="4">Cell division protein FtsB</fullName>
    </recommendedName>
</protein>
<dbReference type="Pfam" id="PF04977">
    <property type="entry name" value="DivIC"/>
    <property type="match status" value="1"/>
</dbReference>
<organism evidence="2 3">
    <name type="scientific">SAR86 cluster bacterium BACL1 MAG-120920-bin57</name>
    <dbReference type="NCBI Taxonomy" id="1655571"/>
    <lineage>
        <taxon>Bacteria</taxon>
        <taxon>Pseudomonadati</taxon>
        <taxon>Pseudomonadota</taxon>
        <taxon>Gammaproteobacteria</taxon>
        <taxon>SAR86 cluster</taxon>
    </lineage>
</organism>
<keyword evidence="1" id="KW-0472">Membrane</keyword>
<dbReference type="Proteomes" id="UP000050874">
    <property type="component" value="Unassembled WGS sequence"/>
</dbReference>
<feature type="transmembrane region" description="Helical" evidence="1">
    <location>
        <begin position="6"/>
        <end position="25"/>
    </location>
</feature>
<accession>A0A0R2PTK8</accession>
<reference evidence="3" key="1">
    <citation type="submission" date="2015-10" db="EMBL/GenBank/DDBJ databases">
        <title>Metagenome-Assembled Genomes uncover a global brackish microbiome.</title>
        <authorList>
            <person name="Hugerth L.W."/>
            <person name="Larsson J."/>
            <person name="Alneberg J."/>
            <person name="Lindh M.V."/>
            <person name="Legrand C."/>
            <person name="Pinhassi J."/>
            <person name="Andersson A."/>
        </authorList>
    </citation>
    <scope>NUCLEOTIDE SEQUENCE [LARGE SCALE GENOMIC DNA]</scope>
</reference>